<keyword evidence="4 5" id="KW-0472">Membrane</keyword>
<keyword evidence="2 5" id="KW-0812">Transmembrane</keyword>
<evidence type="ECO:0000313" key="7">
    <source>
        <dbReference type="EMBL" id="MFB9817900.1"/>
    </source>
</evidence>
<evidence type="ECO:0000256" key="1">
    <source>
        <dbReference type="ARBA" id="ARBA00004651"/>
    </source>
</evidence>
<comment type="caution">
    <text evidence="7">The sequence shown here is derived from an EMBL/GenBank/DDBJ whole genome shotgun (WGS) entry which is preliminary data.</text>
</comment>
<name>A0ABV5XUN9_ARTRM</name>
<dbReference type="EMBL" id="JBHMBC010000001">
    <property type="protein sequence ID" value="MFB9817900.1"/>
    <property type="molecule type" value="Genomic_DNA"/>
</dbReference>
<evidence type="ECO:0000313" key="8">
    <source>
        <dbReference type="Proteomes" id="UP001589702"/>
    </source>
</evidence>
<feature type="transmembrane region" description="Helical" evidence="5">
    <location>
        <begin position="307"/>
        <end position="326"/>
    </location>
</feature>
<feature type="transmembrane region" description="Helical" evidence="5">
    <location>
        <begin position="338"/>
        <end position="356"/>
    </location>
</feature>
<dbReference type="Gene3D" id="1.20.1250.20">
    <property type="entry name" value="MFS general substrate transporter like domains"/>
    <property type="match status" value="1"/>
</dbReference>
<feature type="transmembrane region" description="Helical" evidence="5">
    <location>
        <begin position="273"/>
        <end position="301"/>
    </location>
</feature>
<feature type="transmembrane region" description="Helical" evidence="5">
    <location>
        <begin position="98"/>
        <end position="116"/>
    </location>
</feature>
<accession>A0ABV5XUN9</accession>
<keyword evidence="8" id="KW-1185">Reference proteome</keyword>
<dbReference type="InterPro" id="IPR005828">
    <property type="entry name" value="MFS_sugar_transport-like"/>
</dbReference>
<evidence type="ECO:0000256" key="3">
    <source>
        <dbReference type="ARBA" id="ARBA00022989"/>
    </source>
</evidence>
<dbReference type="SUPFAM" id="SSF103473">
    <property type="entry name" value="MFS general substrate transporter"/>
    <property type="match status" value="1"/>
</dbReference>
<protein>
    <submittedName>
        <fullName evidence="7">MFS transporter</fullName>
    </submittedName>
</protein>
<dbReference type="RefSeq" id="WP_234754708.1">
    <property type="nucleotide sequence ID" value="NZ_BAAAWN010000001.1"/>
</dbReference>
<feature type="transmembrane region" description="Helical" evidence="5">
    <location>
        <begin position="30"/>
        <end position="47"/>
    </location>
</feature>
<feature type="transmembrane region" description="Helical" evidence="5">
    <location>
        <begin position="415"/>
        <end position="448"/>
    </location>
</feature>
<gene>
    <name evidence="7" type="ORF">ACFFP1_00115</name>
</gene>
<dbReference type="Pfam" id="PF00083">
    <property type="entry name" value="Sugar_tr"/>
    <property type="match status" value="1"/>
</dbReference>
<dbReference type="PANTHER" id="PTHR23508:SF10">
    <property type="entry name" value="CARBOXYLIC ACID TRANSPORTER PROTEIN HOMOLOG"/>
    <property type="match status" value="1"/>
</dbReference>
<comment type="subcellular location">
    <subcellularLocation>
        <location evidence="1">Cell membrane</location>
        <topology evidence="1">Multi-pass membrane protein</topology>
    </subcellularLocation>
</comment>
<sequence length="470" mass="49965">MPTEATIIRSKDDVVREVNETPRLGGRTRMIGTIALGGFFIDAYDFTSLSAGSVQLQQEFHLDAQTLGLVTAVMAFGAILGAFSGGYFVDRFGRLKMFMVNILLFVVATIGAALSPNYGTLVFFRLLIGIGVGLDVPVAMAFLAEFMAVKKKGKWVESAAAMWSAATIVGLLVALGMNHAGVGTELWRWAVGLGAVPAIVILALRFKYMSESPMWAANRGDLPEAARILSKMNNRPYSVDKNAALNIIEAKDSPGFFKVMKMLFAKQYRNRSILIVLISAAQSVQFSSVGFYLPLIVFSFISKSVDVSLTASIAANACGLVGALLAGSMVNRLGLRRLSIVGFGAVGVILVILGIWGQSLPALLGVALLALFIGFHTFGPGSTAQSFSALSYPTQIRGAGAGLSQAANRTGSLTALFLVPILLATFGLYGTLFTLVIAPVVGLIALAIVKWEPIGKNTEEEVEESLVPMH</sequence>
<dbReference type="InterPro" id="IPR036259">
    <property type="entry name" value="MFS_trans_sf"/>
</dbReference>
<evidence type="ECO:0000259" key="6">
    <source>
        <dbReference type="PROSITE" id="PS50850"/>
    </source>
</evidence>
<feature type="transmembrane region" description="Helical" evidence="5">
    <location>
        <begin position="67"/>
        <end position="89"/>
    </location>
</feature>
<evidence type="ECO:0000256" key="4">
    <source>
        <dbReference type="ARBA" id="ARBA00023136"/>
    </source>
</evidence>
<keyword evidence="3 5" id="KW-1133">Transmembrane helix</keyword>
<feature type="transmembrane region" description="Helical" evidence="5">
    <location>
        <begin position="362"/>
        <end position="379"/>
    </location>
</feature>
<organism evidence="7 8">
    <name type="scientific">Arthrobacter ramosus</name>
    <dbReference type="NCBI Taxonomy" id="1672"/>
    <lineage>
        <taxon>Bacteria</taxon>
        <taxon>Bacillati</taxon>
        <taxon>Actinomycetota</taxon>
        <taxon>Actinomycetes</taxon>
        <taxon>Micrococcales</taxon>
        <taxon>Micrococcaceae</taxon>
        <taxon>Arthrobacter</taxon>
    </lineage>
</organism>
<dbReference type="Proteomes" id="UP001589702">
    <property type="component" value="Unassembled WGS sequence"/>
</dbReference>
<feature type="transmembrane region" description="Helical" evidence="5">
    <location>
        <begin position="122"/>
        <end position="148"/>
    </location>
</feature>
<reference evidence="7 8" key="1">
    <citation type="submission" date="2024-09" db="EMBL/GenBank/DDBJ databases">
        <authorList>
            <person name="Sun Q."/>
            <person name="Mori K."/>
        </authorList>
    </citation>
    <scope>NUCLEOTIDE SEQUENCE [LARGE SCALE GENOMIC DNA]</scope>
    <source>
        <strain evidence="7 8">JCM 1334</strain>
    </source>
</reference>
<evidence type="ECO:0000256" key="5">
    <source>
        <dbReference type="SAM" id="Phobius"/>
    </source>
</evidence>
<dbReference type="CDD" id="cd17316">
    <property type="entry name" value="MFS_SV2_like"/>
    <property type="match status" value="1"/>
</dbReference>
<feature type="domain" description="Major facilitator superfamily (MFS) profile" evidence="6">
    <location>
        <begin position="31"/>
        <end position="454"/>
    </location>
</feature>
<proteinExistence type="predicted"/>
<evidence type="ECO:0000256" key="2">
    <source>
        <dbReference type="ARBA" id="ARBA00022692"/>
    </source>
</evidence>
<dbReference type="InterPro" id="IPR020846">
    <property type="entry name" value="MFS_dom"/>
</dbReference>
<dbReference type="PANTHER" id="PTHR23508">
    <property type="entry name" value="CARBOXYLIC ACID TRANSPORTER PROTEIN HOMOLOG"/>
    <property type="match status" value="1"/>
</dbReference>
<feature type="transmembrane region" description="Helical" evidence="5">
    <location>
        <begin position="186"/>
        <end position="204"/>
    </location>
</feature>
<dbReference type="PROSITE" id="PS50850">
    <property type="entry name" value="MFS"/>
    <property type="match status" value="1"/>
</dbReference>
<feature type="transmembrane region" description="Helical" evidence="5">
    <location>
        <begin position="160"/>
        <end position="180"/>
    </location>
</feature>